<evidence type="ECO:0000256" key="6">
    <source>
        <dbReference type="PROSITE-ProRule" id="PRU00027"/>
    </source>
</evidence>
<gene>
    <name evidence="9" type="primary">ZNF207_5</name>
    <name evidence="10" type="synonym">ZNF207_7</name>
    <name evidence="9" type="ORF">c3_g1_i6</name>
    <name evidence="10" type="ORF">c3_g1_i8</name>
</gene>
<dbReference type="PROSITE" id="PS00028">
    <property type="entry name" value="ZINC_FINGER_C2H2_1"/>
    <property type="match status" value="2"/>
</dbReference>
<evidence type="ECO:0000256" key="1">
    <source>
        <dbReference type="ARBA" id="ARBA00004123"/>
    </source>
</evidence>
<accession>A0A0K8URP5</accession>
<dbReference type="CTD" id="35004"/>
<dbReference type="PANTHER" id="PTHR23215">
    <property type="entry name" value="ZINC FINGER PROTEIN 207"/>
    <property type="match status" value="1"/>
</dbReference>
<feature type="region of interest" description="Disordered" evidence="7">
    <location>
        <begin position="210"/>
        <end position="233"/>
    </location>
</feature>
<protein>
    <submittedName>
        <fullName evidence="9">Zinc finger protein 207</fullName>
    </submittedName>
</protein>
<evidence type="ECO:0000256" key="7">
    <source>
        <dbReference type="SAM" id="MobiDB-lite"/>
    </source>
</evidence>
<dbReference type="InterPro" id="IPR003656">
    <property type="entry name" value="Znf_BED"/>
</dbReference>
<keyword evidence="5" id="KW-0539">Nucleus</keyword>
<comment type="subcellular location">
    <subcellularLocation>
        <location evidence="1">Nucleus</location>
    </subcellularLocation>
</comment>
<dbReference type="GO" id="GO:0003677">
    <property type="term" value="F:DNA binding"/>
    <property type="evidence" value="ECO:0007669"/>
    <property type="project" value="InterPro"/>
</dbReference>
<dbReference type="PROSITE" id="PS50808">
    <property type="entry name" value="ZF_BED"/>
    <property type="match status" value="1"/>
</dbReference>
<evidence type="ECO:0000256" key="2">
    <source>
        <dbReference type="ARBA" id="ARBA00022723"/>
    </source>
</evidence>
<dbReference type="EMBL" id="GDHF01022945">
    <property type="protein sequence ID" value="JAI29369.1"/>
    <property type="molecule type" value="Transcribed_RNA"/>
</dbReference>
<dbReference type="OrthoDB" id="1306014at2759"/>
<sequence>MGRKKKKASKPWCWYCNREFDDEKILVQHQKAKHFKCHICHKKLYTGPGLSIHCMQVHKETVDKVPNSLPNRSNIEIEIFGMDGIPTEDVREHDRQKNGGKSDSDDDEPAAKKKVEIPLTAPPPMMMPPSMMQPMIGQYAPMGLMSNMPPMAPMPPFLGPGGIPMMPPHMMPPRPLFPATMAATTSAAAVHAPIVPQKATFPAYSNATISAPPTTNNQSATGSSAAPHETSKAPAVLAVGNSSSITSKIMHPPEDLSLEELRARKPKYQKTYNCVGSNNHNQRITSIGTRNINHNTVVSSGSSTTIPTNSSTSSAAAAQAAAISKAQEAAAMVAVAQVQAAQVHAQVHAQAQAQAHVQAAQAHAHAHAAAQVQAAQVQAQVAQAQAHAQAQVAQAVAAQQQQQQKQLEDLNRAVILQRLQATRPGHPPTALGTAAGATVGMMPLPGQMQLMQPMLRPAMPLGPHTPLLGGNMLRAPGGLPGIPGLLPMQAIQIPPGMHMPGMGVMLPAGHPVLQMMPRFR</sequence>
<keyword evidence="4" id="KW-0862">Zinc</keyword>
<dbReference type="PANTHER" id="PTHR23215:SF0">
    <property type="entry name" value="BUB3-INTERACTING AND GLEBS MOTIF-CONTAINING PROTEIN ZNF207"/>
    <property type="match status" value="1"/>
</dbReference>
<dbReference type="EMBL" id="GDHF01017226">
    <property type="protein sequence ID" value="JAI35088.1"/>
    <property type="molecule type" value="Transcribed_RNA"/>
</dbReference>
<evidence type="ECO:0000313" key="9">
    <source>
        <dbReference type="EMBL" id="JAI29369.1"/>
    </source>
</evidence>
<keyword evidence="3 6" id="KW-0863">Zinc-finger</keyword>
<evidence type="ECO:0000259" key="8">
    <source>
        <dbReference type="PROSITE" id="PS50808"/>
    </source>
</evidence>
<dbReference type="GeneID" id="108978869"/>
<feature type="compositionally biased region" description="Polar residues" evidence="7">
    <location>
        <begin position="210"/>
        <end position="224"/>
    </location>
</feature>
<dbReference type="GO" id="GO:0005634">
    <property type="term" value="C:nucleus"/>
    <property type="evidence" value="ECO:0007669"/>
    <property type="project" value="UniProtKB-SubCell"/>
</dbReference>
<dbReference type="InterPro" id="IPR013087">
    <property type="entry name" value="Znf_C2H2_type"/>
</dbReference>
<feature type="compositionally biased region" description="Basic and acidic residues" evidence="7">
    <location>
        <begin position="88"/>
        <end position="116"/>
    </location>
</feature>
<evidence type="ECO:0000313" key="10">
    <source>
        <dbReference type="EMBL" id="JAI35088.1"/>
    </source>
</evidence>
<evidence type="ECO:0000256" key="3">
    <source>
        <dbReference type="ARBA" id="ARBA00022771"/>
    </source>
</evidence>
<dbReference type="AlphaFoldDB" id="A0A0K8URP5"/>
<dbReference type="SMART" id="SM00355">
    <property type="entry name" value="ZnF_C2H2"/>
    <property type="match status" value="2"/>
</dbReference>
<evidence type="ECO:0000256" key="5">
    <source>
        <dbReference type="ARBA" id="ARBA00023242"/>
    </source>
</evidence>
<proteinExistence type="predicted"/>
<name>A0A0K8URP5_BACLA</name>
<keyword evidence="2" id="KW-0479">Metal-binding</keyword>
<organism evidence="9">
    <name type="scientific">Bactrocera latifrons</name>
    <name type="common">Malaysian fruit fly</name>
    <name type="synonym">Chaetodacus latifrons</name>
    <dbReference type="NCBI Taxonomy" id="174628"/>
    <lineage>
        <taxon>Eukaryota</taxon>
        <taxon>Metazoa</taxon>
        <taxon>Ecdysozoa</taxon>
        <taxon>Arthropoda</taxon>
        <taxon>Hexapoda</taxon>
        <taxon>Insecta</taxon>
        <taxon>Pterygota</taxon>
        <taxon>Neoptera</taxon>
        <taxon>Endopterygota</taxon>
        <taxon>Diptera</taxon>
        <taxon>Brachycera</taxon>
        <taxon>Muscomorpha</taxon>
        <taxon>Tephritoidea</taxon>
        <taxon>Tephritidae</taxon>
        <taxon>Bactrocera</taxon>
        <taxon>Bactrocera</taxon>
    </lineage>
</organism>
<dbReference type="GO" id="GO:0008270">
    <property type="term" value="F:zinc ion binding"/>
    <property type="evidence" value="ECO:0007669"/>
    <property type="project" value="UniProtKB-KW"/>
</dbReference>
<reference evidence="9" key="1">
    <citation type="submission" date="2015-06" db="EMBL/GenBank/DDBJ databases">
        <authorList>
            <person name="Hoefler B.C."/>
            <person name="Straight P.D."/>
        </authorList>
    </citation>
    <scope>NUCLEOTIDE SEQUENCE</scope>
</reference>
<feature type="region of interest" description="Disordered" evidence="7">
    <location>
        <begin position="82"/>
        <end position="125"/>
    </location>
</feature>
<feature type="domain" description="BED-type" evidence="8">
    <location>
        <begin position="6"/>
        <end position="65"/>
    </location>
</feature>
<dbReference type="CDD" id="cd20908">
    <property type="entry name" value="SUF4-like"/>
    <property type="match status" value="1"/>
</dbReference>
<evidence type="ECO:0000256" key="4">
    <source>
        <dbReference type="ARBA" id="ARBA00022833"/>
    </source>
</evidence>